<organism evidence="2 3">
    <name type="scientific">Alkalihalobacterium chitinilyticum</name>
    <dbReference type="NCBI Taxonomy" id="2980103"/>
    <lineage>
        <taxon>Bacteria</taxon>
        <taxon>Bacillati</taxon>
        <taxon>Bacillota</taxon>
        <taxon>Bacilli</taxon>
        <taxon>Bacillales</taxon>
        <taxon>Bacillaceae</taxon>
        <taxon>Alkalihalobacterium</taxon>
    </lineage>
</organism>
<dbReference type="SUPFAM" id="SSF52833">
    <property type="entry name" value="Thioredoxin-like"/>
    <property type="match status" value="1"/>
</dbReference>
<dbReference type="PANTHER" id="PTHR30041:SF8">
    <property type="entry name" value="PROTEIN YFFB"/>
    <property type="match status" value="1"/>
</dbReference>
<dbReference type="RefSeq" id="WP_275120824.1">
    <property type="nucleotide sequence ID" value="NZ_JAOTPO010000029.1"/>
</dbReference>
<name>A0ABT5VLT0_9BACI</name>
<reference evidence="2" key="1">
    <citation type="submission" date="2024-05" db="EMBL/GenBank/DDBJ databases">
        <title>Alkalihalobacillus sp. strain MEB203 novel alkaliphilic bacterium from Lonar Lake, India.</title>
        <authorList>
            <person name="Joshi A."/>
            <person name="Thite S."/>
            <person name="Mengade P."/>
        </authorList>
    </citation>
    <scope>NUCLEOTIDE SEQUENCE</scope>
    <source>
        <strain evidence="2">MEB 203</strain>
    </source>
</reference>
<dbReference type="PANTHER" id="PTHR30041">
    <property type="entry name" value="ARSENATE REDUCTASE"/>
    <property type="match status" value="1"/>
</dbReference>
<dbReference type="Proteomes" id="UP001148125">
    <property type="component" value="Unassembled WGS sequence"/>
</dbReference>
<dbReference type="Pfam" id="PF03960">
    <property type="entry name" value="ArsC"/>
    <property type="match status" value="1"/>
</dbReference>
<proteinExistence type="inferred from homology"/>
<evidence type="ECO:0000256" key="1">
    <source>
        <dbReference type="PROSITE-ProRule" id="PRU01282"/>
    </source>
</evidence>
<dbReference type="PROSITE" id="PS51354">
    <property type="entry name" value="GLUTAREDOXIN_2"/>
    <property type="match status" value="1"/>
</dbReference>
<dbReference type="NCBIfam" id="TIGR01617">
    <property type="entry name" value="arsC_related"/>
    <property type="match status" value="1"/>
</dbReference>
<dbReference type="EMBL" id="JAOTPO010000029">
    <property type="protein sequence ID" value="MDE5416235.1"/>
    <property type="molecule type" value="Genomic_DNA"/>
</dbReference>
<dbReference type="PROSITE" id="PS51353">
    <property type="entry name" value="ARSC"/>
    <property type="match status" value="1"/>
</dbReference>
<dbReference type="InterPro" id="IPR036249">
    <property type="entry name" value="Thioredoxin-like_sf"/>
</dbReference>
<protein>
    <submittedName>
        <fullName evidence="2">Arsenate reductase family protein</fullName>
    </submittedName>
</protein>
<gene>
    <name evidence="2" type="ORF">N7Z68_23315</name>
</gene>
<sequence>MSLQFYWYPNCGTCKKAKKWFDDHEVAYEAIHIVEHPPSREELESLYKKSGLEIKKFFNTSGKKYRELGLKDKVKEATDAELLDILATDGMLIKRPIVTDGEKVTVGFKEEDFEANWKM</sequence>
<dbReference type="InterPro" id="IPR006504">
    <property type="entry name" value="Tscrpt_reg_Spx/MgsR"/>
</dbReference>
<comment type="similarity">
    <text evidence="1">Belongs to the ArsC family.</text>
</comment>
<dbReference type="CDD" id="cd03036">
    <property type="entry name" value="ArsC_like"/>
    <property type="match status" value="1"/>
</dbReference>
<dbReference type="Gene3D" id="3.40.30.10">
    <property type="entry name" value="Glutaredoxin"/>
    <property type="match status" value="1"/>
</dbReference>
<keyword evidence="3" id="KW-1185">Reference proteome</keyword>
<evidence type="ECO:0000313" key="2">
    <source>
        <dbReference type="EMBL" id="MDE5416235.1"/>
    </source>
</evidence>
<evidence type="ECO:0000313" key="3">
    <source>
        <dbReference type="Proteomes" id="UP001148125"/>
    </source>
</evidence>
<dbReference type="InterPro" id="IPR006660">
    <property type="entry name" value="Arsenate_reductase-like"/>
</dbReference>
<comment type="caution">
    <text evidence="2">The sequence shown here is derived from an EMBL/GenBank/DDBJ whole genome shotgun (WGS) entry which is preliminary data.</text>
</comment>
<accession>A0ABT5VLT0</accession>